<sequence>MMAKHYGIYERVRVLCAQWISSTPSATMELGTTGGVWRNLAQPLLATNYSADWNQLIALLTSPALPHFHLFMFRYLFQSTLYHLWRERNARRHGEPSNPQALLIKHIDKNIRNRLSSIASMGYQRYADGLQLWFSTHPPP</sequence>
<dbReference type="RefSeq" id="XP_019091421.1">
    <property type="nucleotide sequence ID" value="XM_019235876.1"/>
</dbReference>
<dbReference type="Proteomes" id="UP000694864">
    <property type="component" value="Chromosome 14"/>
</dbReference>
<keyword evidence="1" id="KW-1185">Reference proteome</keyword>
<reference evidence="1" key="1">
    <citation type="journal article" date="2014" name="Nat. Commun.">
        <title>The emerging biofuel crop Camelina sativa retains a highly undifferentiated hexaploid genome structure.</title>
        <authorList>
            <person name="Kagale S."/>
            <person name="Koh C."/>
            <person name="Nixon J."/>
            <person name="Bollina V."/>
            <person name="Clarke W.E."/>
            <person name="Tuteja R."/>
            <person name="Spillane C."/>
            <person name="Robinson S.J."/>
            <person name="Links M.G."/>
            <person name="Clarke C."/>
            <person name="Higgins E.E."/>
            <person name="Huebert T."/>
            <person name="Sharpe A.G."/>
            <person name="Parkin I.A."/>
        </authorList>
    </citation>
    <scope>NUCLEOTIDE SEQUENCE [LARGE SCALE GENOMIC DNA]</scope>
    <source>
        <strain evidence="1">cv. DH55</strain>
    </source>
</reference>
<name>A0ABM1QXD3_CAMSA</name>
<reference evidence="2" key="2">
    <citation type="submission" date="2025-08" db="UniProtKB">
        <authorList>
            <consortium name="RefSeq"/>
        </authorList>
    </citation>
    <scope>IDENTIFICATION</scope>
    <source>
        <tissue evidence="2">Leaf</tissue>
    </source>
</reference>
<proteinExistence type="predicted"/>
<protein>
    <submittedName>
        <fullName evidence="2">Uncharacterized protein LOC109128817</fullName>
    </submittedName>
</protein>
<dbReference type="GeneID" id="109128817"/>
<evidence type="ECO:0000313" key="2">
    <source>
        <dbReference type="RefSeq" id="XP_019091421.1"/>
    </source>
</evidence>
<evidence type="ECO:0000313" key="1">
    <source>
        <dbReference type="Proteomes" id="UP000694864"/>
    </source>
</evidence>
<accession>A0ABM1QXD3</accession>
<gene>
    <name evidence="2" type="primary">LOC109128817</name>
</gene>
<organism evidence="1 2">
    <name type="scientific">Camelina sativa</name>
    <name type="common">False flax</name>
    <name type="synonym">Myagrum sativum</name>
    <dbReference type="NCBI Taxonomy" id="90675"/>
    <lineage>
        <taxon>Eukaryota</taxon>
        <taxon>Viridiplantae</taxon>
        <taxon>Streptophyta</taxon>
        <taxon>Embryophyta</taxon>
        <taxon>Tracheophyta</taxon>
        <taxon>Spermatophyta</taxon>
        <taxon>Magnoliopsida</taxon>
        <taxon>eudicotyledons</taxon>
        <taxon>Gunneridae</taxon>
        <taxon>Pentapetalae</taxon>
        <taxon>rosids</taxon>
        <taxon>malvids</taxon>
        <taxon>Brassicales</taxon>
        <taxon>Brassicaceae</taxon>
        <taxon>Camelineae</taxon>
        <taxon>Camelina</taxon>
    </lineage>
</organism>